<dbReference type="Pfam" id="PF13966">
    <property type="entry name" value="zf-RVT"/>
    <property type="match status" value="1"/>
</dbReference>
<feature type="compositionally biased region" description="Basic and acidic residues" evidence="1">
    <location>
        <begin position="1"/>
        <end position="10"/>
    </location>
</feature>
<gene>
    <name evidence="3" type="ORF">Ahy_B02g058345</name>
</gene>
<evidence type="ECO:0000256" key="1">
    <source>
        <dbReference type="SAM" id="MobiDB-lite"/>
    </source>
</evidence>
<dbReference type="Proteomes" id="UP000289738">
    <property type="component" value="Chromosome B02"/>
</dbReference>
<dbReference type="AlphaFoldDB" id="A0A445AEE5"/>
<reference evidence="3 4" key="1">
    <citation type="submission" date="2019-01" db="EMBL/GenBank/DDBJ databases">
        <title>Sequencing of cultivated peanut Arachis hypogaea provides insights into genome evolution and oil improvement.</title>
        <authorList>
            <person name="Chen X."/>
        </authorList>
    </citation>
    <scope>NUCLEOTIDE SEQUENCE [LARGE SCALE GENOMIC DNA]</scope>
    <source>
        <strain evidence="4">cv. Fuhuasheng</strain>
        <tissue evidence="3">Leaves</tissue>
    </source>
</reference>
<dbReference type="STRING" id="3818.A0A445AEE5"/>
<dbReference type="EMBL" id="SDMP01000012">
    <property type="protein sequence ID" value="RYR24800.1"/>
    <property type="molecule type" value="Genomic_DNA"/>
</dbReference>
<accession>A0A445AEE5</accession>
<organism evidence="3 4">
    <name type="scientific">Arachis hypogaea</name>
    <name type="common">Peanut</name>
    <dbReference type="NCBI Taxonomy" id="3818"/>
    <lineage>
        <taxon>Eukaryota</taxon>
        <taxon>Viridiplantae</taxon>
        <taxon>Streptophyta</taxon>
        <taxon>Embryophyta</taxon>
        <taxon>Tracheophyta</taxon>
        <taxon>Spermatophyta</taxon>
        <taxon>Magnoliopsida</taxon>
        <taxon>eudicotyledons</taxon>
        <taxon>Gunneridae</taxon>
        <taxon>Pentapetalae</taxon>
        <taxon>rosids</taxon>
        <taxon>fabids</taxon>
        <taxon>Fabales</taxon>
        <taxon>Fabaceae</taxon>
        <taxon>Papilionoideae</taxon>
        <taxon>50 kb inversion clade</taxon>
        <taxon>dalbergioids sensu lato</taxon>
        <taxon>Dalbergieae</taxon>
        <taxon>Pterocarpus clade</taxon>
        <taxon>Arachis</taxon>
    </lineage>
</organism>
<proteinExistence type="predicted"/>
<keyword evidence="4" id="KW-1185">Reference proteome</keyword>
<feature type="domain" description="Reverse transcriptase zinc-binding" evidence="2">
    <location>
        <begin position="110"/>
        <end position="180"/>
    </location>
</feature>
<comment type="caution">
    <text evidence="3">The sequence shown here is derived from an EMBL/GenBank/DDBJ whole genome shotgun (WGS) entry which is preliminary data.</text>
</comment>
<sequence>MMDTKKRENNKGNNWLQNENSELFKGNKGLSSESGRTLLTITDEASAESLPDSATRIDFVRKFKKLKQMARTGDGGLKQNKSKQYDVSTGYKIAYNFYHVPTAQLPPLLQNQVIWKHIWGLKIQTKLQIFLWRAIQERLPMIHVIHRRFENTLPLCLRCRMEDEIITHCLFRCGPTVAVWNALFPAETVARNESPDFATWWMRVTTKNQSNTKTLARVVIVC</sequence>
<protein>
    <recommendedName>
        <fullName evidence="2">Reverse transcriptase zinc-binding domain-containing protein</fullName>
    </recommendedName>
</protein>
<feature type="compositionally biased region" description="Polar residues" evidence="1">
    <location>
        <begin position="11"/>
        <end position="21"/>
    </location>
</feature>
<evidence type="ECO:0000313" key="3">
    <source>
        <dbReference type="EMBL" id="RYR24800.1"/>
    </source>
</evidence>
<evidence type="ECO:0000259" key="2">
    <source>
        <dbReference type="Pfam" id="PF13966"/>
    </source>
</evidence>
<feature type="region of interest" description="Disordered" evidence="1">
    <location>
        <begin position="1"/>
        <end position="33"/>
    </location>
</feature>
<name>A0A445AEE5_ARAHY</name>
<dbReference type="InterPro" id="IPR026960">
    <property type="entry name" value="RVT-Znf"/>
</dbReference>
<evidence type="ECO:0000313" key="4">
    <source>
        <dbReference type="Proteomes" id="UP000289738"/>
    </source>
</evidence>